<gene>
    <name evidence="2" type="ORF">COU87_04925</name>
</gene>
<comment type="caution">
    <text evidence="2">The sequence shown here is derived from an EMBL/GenBank/DDBJ whole genome shotgun (WGS) entry which is preliminary data.</text>
</comment>
<sequence>MKNENSYKKYFTKKYLSFMLFISLDAIFLVFIVFLGYKIYGVYNQTVVLKQEIEQMKNATALIKNNKDLLQDNIADYNETLDKLIPDTETYFQVISAFEQLESRLGVSIESYSINLSETTEEKMSLSLTIKGTRENIESFLTNYNYYGGRLMTSEDFSYSAGNSDSISFDINLFHSLSDASSSGSSPTDAVISKEDIAFIQGIQKKL</sequence>
<dbReference type="EMBL" id="PFEC01000083">
    <property type="protein sequence ID" value="PJE61369.1"/>
    <property type="molecule type" value="Genomic_DNA"/>
</dbReference>
<keyword evidence="1" id="KW-0472">Membrane</keyword>
<evidence type="ECO:0000313" key="3">
    <source>
        <dbReference type="Proteomes" id="UP000230222"/>
    </source>
</evidence>
<feature type="transmembrane region" description="Helical" evidence="1">
    <location>
        <begin position="15"/>
        <end position="37"/>
    </location>
</feature>
<protein>
    <submittedName>
        <fullName evidence="2">Uncharacterized protein</fullName>
    </submittedName>
</protein>
<dbReference type="Proteomes" id="UP000230222">
    <property type="component" value="Unassembled WGS sequence"/>
</dbReference>
<proteinExistence type="predicted"/>
<accession>A0A2M8KN95</accession>
<dbReference type="AlphaFoldDB" id="A0A2M8KN95"/>
<evidence type="ECO:0000256" key="1">
    <source>
        <dbReference type="SAM" id="Phobius"/>
    </source>
</evidence>
<reference evidence="3" key="1">
    <citation type="submission" date="2017-09" db="EMBL/GenBank/DDBJ databases">
        <title>Depth-based differentiation of microbial function through sediment-hosted aquifers and enrichment of novel symbionts in the deep terrestrial subsurface.</title>
        <authorList>
            <person name="Probst A.J."/>
            <person name="Ladd B."/>
            <person name="Jarett J.K."/>
            <person name="Geller-Mcgrath D.E."/>
            <person name="Sieber C.M.K."/>
            <person name="Emerson J.B."/>
            <person name="Anantharaman K."/>
            <person name="Thomas B.C."/>
            <person name="Malmstrom R."/>
            <person name="Stieglmeier M."/>
            <person name="Klingl A."/>
            <person name="Woyke T."/>
            <person name="Ryan C.M."/>
            <person name="Banfield J.F."/>
        </authorList>
    </citation>
    <scope>NUCLEOTIDE SEQUENCE [LARGE SCALE GENOMIC DNA]</scope>
</reference>
<keyword evidence="1" id="KW-0812">Transmembrane</keyword>
<evidence type="ECO:0000313" key="2">
    <source>
        <dbReference type="EMBL" id="PJE61369.1"/>
    </source>
</evidence>
<keyword evidence="1" id="KW-1133">Transmembrane helix</keyword>
<name>A0A2M8KN95_9BACT</name>
<organism evidence="2 3">
    <name type="scientific">Candidatus Roizmanbacteria bacterium CG10_big_fil_rev_8_21_14_0_10_39_12</name>
    <dbReference type="NCBI Taxonomy" id="1974852"/>
    <lineage>
        <taxon>Bacteria</taxon>
        <taxon>Candidatus Roizmaniibacteriota</taxon>
    </lineage>
</organism>